<evidence type="ECO:0000259" key="2">
    <source>
        <dbReference type="Pfam" id="PF01558"/>
    </source>
</evidence>
<feature type="domain" description="Pyruvate/ketoisovalerate oxidoreductase catalytic" evidence="2">
    <location>
        <begin position="11"/>
        <end position="95"/>
    </location>
</feature>
<evidence type="ECO:0000313" key="3">
    <source>
        <dbReference type="EMBL" id="TGE35279.1"/>
    </source>
</evidence>
<dbReference type="InterPro" id="IPR051626">
    <property type="entry name" value="Oxidoreductase_gamma_subunit"/>
</dbReference>
<dbReference type="SUPFAM" id="SSF53323">
    <property type="entry name" value="Pyruvate-ferredoxin oxidoreductase, PFOR, domain III"/>
    <property type="match status" value="1"/>
</dbReference>
<reference evidence="3 4" key="1">
    <citation type="submission" date="2019-03" db="EMBL/GenBank/DDBJ databases">
        <title>Draft Genome Sequence of Desulfosporosinus fructosivorans Strain 63.6F, Isolated from Marine Sediment in the Baltic Sea.</title>
        <authorList>
            <person name="Hausmann B."/>
            <person name="Vandieken V."/>
            <person name="Pjevac P."/>
            <person name="Schreck K."/>
            <person name="Herbold C.W."/>
            <person name="Loy A."/>
        </authorList>
    </citation>
    <scope>NUCLEOTIDE SEQUENCE [LARGE SCALE GENOMIC DNA]</scope>
    <source>
        <strain evidence="3 4">63.6F</strain>
    </source>
</reference>
<dbReference type="EMBL" id="SPQQ01000016">
    <property type="protein sequence ID" value="TGE35279.1"/>
    <property type="molecule type" value="Genomic_DNA"/>
</dbReference>
<evidence type="ECO:0000313" key="4">
    <source>
        <dbReference type="Proteomes" id="UP000298460"/>
    </source>
</evidence>
<dbReference type="Gene3D" id="3.40.920.10">
    <property type="entry name" value="Pyruvate-ferredoxin oxidoreductase, PFOR, domain III"/>
    <property type="match status" value="1"/>
</dbReference>
<dbReference type="PANTHER" id="PTHR43366:SF1">
    <property type="entry name" value="PYRUVATE SYNTHASE SUBUNIT PORC"/>
    <property type="match status" value="1"/>
</dbReference>
<accession>A0A4Z0QY99</accession>
<organism evidence="3 4">
    <name type="scientific">Desulfosporosinus fructosivorans</name>
    <dbReference type="NCBI Taxonomy" id="2018669"/>
    <lineage>
        <taxon>Bacteria</taxon>
        <taxon>Bacillati</taxon>
        <taxon>Bacillota</taxon>
        <taxon>Clostridia</taxon>
        <taxon>Eubacteriales</taxon>
        <taxon>Desulfitobacteriaceae</taxon>
        <taxon>Desulfosporosinus</taxon>
    </lineage>
</organism>
<dbReference type="InterPro" id="IPR019752">
    <property type="entry name" value="Pyrv/ketoisovalerate_OxRed_cat"/>
</dbReference>
<dbReference type="RefSeq" id="WP_135552042.1">
    <property type="nucleotide sequence ID" value="NZ_SPQQ01000016.1"/>
</dbReference>
<dbReference type="OrthoDB" id="9794954at2"/>
<keyword evidence="4" id="KW-1185">Reference proteome</keyword>
<dbReference type="Proteomes" id="UP000298460">
    <property type="component" value="Unassembled WGS sequence"/>
</dbReference>
<dbReference type="PANTHER" id="PTHR43366">
    <property type="entry name" value="PYRUVATE SYNTHASE SUBUNIT PORC"/>
    <property type="match status" value="1"/>
</dbReference>
<keyword evidence="3" id="KW-0670">Pyruvate</keyword>
<evidence type="ECO:0000256" key="1">
    <source>
        <dbReference type="ARBA" id="ARBA00023002"/>
    </source>
</evidence>
<dbReference type="Pfam" id="PF01558">
    <property type="entry name" value="POR"/>
    <property type="match status" value="1"/>
</dbReference>
<sequence>MREIRFHGRFGQPVGKLTRAMGKELLKQGKHVQVFDAFAAVRPGAPMYSIVRVGNESIRERSANNTSPDIVVVLDNSLFGLVDVTKGLKADGTVMALGVNEDALGDHLKGFHFVSLDPYFNPNNFDVEATFINILVARGVLGVPSN</sequence>
<gene>
    <name evidence="3" type="ORF">E4K67_25850</name>
</gene>
<dbReference type="AlphaFoldDB" id="A0A4Z0QY99"/>
<dbReference type="InterPro" id="IPR002869">
    <property type="entry name" value="Pyrv_flavodox_OxRed_cen"/>
</dbReference>
<proteinExistence type="predicted"/>
<comment type="caution">
    <text evidence="3">The sequence shown here is derived from an EMBL/GenBank/DDBJ whole genome shotgun (WGS) entry which is preliminary data.</text>
</comment>
<dbReference type="GO" id="GO:0016903">
    <property type="term" value="F:oxidoreductase activity, acting on the aldehyde or oxo group of donors"/>
    <property type="evidence" value="ECO:0007669"/>
    <property type="project" value="InterPro"/>
</dbReference>
<protein>
    <submittedName>
        <fullName evidence="3">Pyruvate oxidoreductase</fullName>
    </submittedName>
</protein>
<keyword evidence="1" id="KW-0560">Oxidoreductase</keyword>
<name>A0A4Z0QY99_9FIRM</name>